<feature type="transmembrane region" description="Helical" evidence="7">
    <location>
        <begin position="170"/>
        <end position="190"/>
    </location>
</feature>
<accession>A0ABT1E6P3</accession>
<dbReference type="EMBL" id="JAMZFW010000003">
    <property type="protein sequence ID" value="MCP1101500.1"/>
    <property type="molecule type" value="Genomic_DNA"/>
</dbReference>
<evidence type="ECO:0000256" key="7">
    <source>
        <dbReference type="RuleBase" id="RU363032"/>
    </source>
</evidence>
<keyword evidence="2 7" id="KW-0813">Transport</keyword>
<comment type="caution">
    <text evidence="9">The sequence shown here is derived from an EMBL/GenBank/DDBJ whole genome shotgun (WGS) entry which is preliminary data.</text>
</comment>
<comment type="similarity">
    <text evidence="7">Belongs to the binding-protein-dependent transport system permease family.</text>
</comment>
<dbReference type="Pfam" id="PF00528">
    <property type="entry name" value="BPD_transp_1"/>
    <property type="match status" value="1"/>
</dbReference>
<dbReference type="Gene3D" id="1.10.3720.10">
    <property type="entry name" value="MetI-like"/>
    <property type="match status" value="1"/>
</dbReference>
<keyword evidence="4 7" id="KW-0812">Transmembrane</keyword>
<dbReference type="Proteomes" id="UP001523566">
    <property type="component" value="Unassembled WGS sequence"/>
</dbReference>
<evidence type="ECO:0000256" key="5">
    <source>
        <dbReference type="ARBA" id="ARBA00022989"/>
    </source>
</evidence>
<gene>
    <name evidence="9" type="ORF">NK125_03610</name>
</gene>
<keyword evidence="3" id="KW-1003">Cell membrane</keyword>
<dbReference type="PANTHER" id="PTHR43005:SF1">
    <property type="entry name" value="SPERMIDINE_PUTRESCINE TRANSPORT SYSTEM PERMEASE PROTEIN"/>
    <property type="match status" value="1"/>
</dbReference>
<keyword evidence="6 7" id="KW-0472">Membrane</keyword>
<evidence type="ECO:0000256" key="4">
    <source>
        <dbReference type="ARBA" id="ARBA00022692"/>
    </source>
</evidence>
<feature type="domain" description="ABC transmembrane type-1" evidence="8">
    <location>
        <begin position="70"/>
        <end position="283"/>
    </location>
</feature>
<keyword evidence="5 7" id="KW-1133">Transmembrane helix</keyword>
<dbReference type="SUPFAM" id="SSF161098">
    <property type="entry name" value="MetI-like"/>
    <property type="match status" value="1"/>
</dbReference>
<protein>
    <submittedName>
        <fullName evidence="9">Sugar ABC transporter permease</fullName>
    </submittedName>
</protein>
<organism evidence="9 10">
    <name type="scientific">Aequitasia blattaphilus</name>
    <dbReference type="NCBI Taxonomy" id="2949332"/>
    <lineage>
        <taxon>Bacteria</taxon>
        <taxon>Bacillati</taxon>
        <taxon>Bacillota</taxon>
        <taxon>Clostridia</taxon>
        <taxon>Lachnospirales</taxon>
        <taxon>Lachnospiraceae</taxon>
        <taxon>Aequitasia</taxon>
    </lineage>
</organism>
<evidence type="ECO:0000256" key="2">
    <source>
        <dbReference type="ARBA" id="ARBA00022448"/>
    </source>
</evidence>
<evidence type="ECO:0000313" key="10">
    <source>
        <dbReference type="Proteomes" id="UP001523566"/>
    </source>
</evidence>
<dbReference type="InterPro" id="IPR000515">
    <property type="entry name" value="MetI-like"/>
</dbReference>
<evidence type="ECO:0000256" key="1">
    <source>
        <dbReference type="ARBA" id="ARBA00004651"/>
    </source>
</evidence>
<keyword evidence="10" id="KW-1185">Reference proteome</keyword>
<feature type="transmembrane region" description="Helical" evidence="7">
    <location>
        <begin position="72"/>
        <end position="95"/>
    </location>
</feature>
<feature type="transmembrane region" description="Helical" evidence="7">
    <location>
        <begin position="202"/>
        <end position="225"/>
    </location>
</feature>
<dbReference type="CDD" id="cd06261">
    <property type="entry name" value="TM_PBP2"/>
    <property type="match status" value="1"/>
</dbReference>
<sequence length="291" mass="32775">MEKKKRKLWIAWLLVLPVVLVRGFTTIYPIIMTFINSTYDMSLLKGEEFHFVGLGNYMRILTDPKLITSVKFTAIFTIVSMTFHLVLGVCLALMLNMKFKGKKFLRTIVLIPWAMPMVVAGLAARWAFNDTYGLINDLIRRIVPGFHFDWLVKSGSARAAVIAVDLWKDLPFFAILVLAALQFISSDIYEAAKIDGAGSIRAFFSITLPNIMKTILSLSIFFTLWRMTSFDLVYAMTSGGPGDSTTLVAYRIMQEAFTNLNLGYASAIAVCLFLVMVVLSFIQLRAIKKFD</sequence>
<evidence type="ECO:0000313" key="9">
    <source>
        <dbReference type="EMBL" id="MCP1101500.1"/>
    </source>
</evidence>
<evidence type="ECO:0000256" key="6">
    <source>
        <dbReference type="ARBA" id="ARBA00023136"/>
    </source>
</evidence>
<evidence type="ECO:0000259" key="8">
    <source>
        <dbReference type="PROSITE" id="PS50928"/>
    </source>
</evidence>
<dbReference type="RefSeq" id="WP_262065281.1">
    <property type="nucleotide sequence ID" value="NZ_JAMXOD010000003.1"/>
</dbReference>
<dbReference type="PROSITE" id="PS50928">
    <property type="entry name" value="ABC_TM1"/>
    <property type="match status" value="1"/>
</dbReference>
<dbReference type="PANTHER" id="PTHR43005">
    <property type="entry name" value="BLR7065 PROTEIN"/>
    <property type="match status" value="1"/>
</dbReference>
<dbReference type="InterPro" id="IPR035906">
    <property type="entry name" value="MetI-like_sf"/>
</dbReference>
<feature type="transmembrane region" description="Helical" evidence="7">
    <location>
        <begin position="107"/>
        <end position="128"/>
    </location>
</feature>
<reference evidence="9 10" key="1">
    <citation type="journal article" date="2022" name="Genome Biol. Evol.">
        <title>Host diet, physiology and behaviors set the stage for Lachnospiraceae cladogenesis.</title>
        <authorList>
            <person name="Vera-Ponce De Leon A."/>
            <person name="Schneider M."/>
            <person name="Jahnes B.C."/>
            <person name="Sadowski V."/>
            <person name="Camuy-Velez L.A."/>
            <person name="Duan J."/>
            <person name="Sabree Z.L."/>
        </authorList>
    </citation>
    <scope>NUCLEOTIDE SEQUENCE [LARGE SCALE GENOMIC DNA]</scope>
    <source>
        <strain evidence="9 10">PAL113</strain>
    </source>
</reference>
<feature type="transmembrane region" description="Helical" evidence="7">
    <location>
        <begin position="262"/>
        <end position="282"/>
    </location>
</feature>
<comment type="subcellular location">
    <subcellularLocation>
        <location evidence="1 7">Cell membrane</location>
        <topology evidence="1 7">Multi-pass membrane protein</topology>
    </subcellularLocation>
</comment>
<proteinExistence type="inferred from homology"/>
<evidence type="ECO:0000256" key="3">
    <source>
        <dbReference type="ARBA" id="ARBA00022475"/>
    </source>
</evidence>
<name>A0ABT1E6P3_9FIRM</name>